<feature type="signal peptide" evidence="6">
    <location>
        <begin position="1"/>
        <end position="18"/>
    </location>
</feature>
<dbReference type="EMBL" id="JAPEVG010000374">
    <property type="protein sequence ID" value="KAJ8463751.1"/>
    <property type="molecule type" value="Genomic_DNA"/>
</dbReference>
<evidence type="ECO:0000256" key="2">
    <source>
        <dbReference type="ARBA" id="ARBA00010446"/>
    </source>
</evidence>
<dbReference type="GO" id="GO:0005199">
    <property type="term" value="F:structural constituent of cell wall"/>
    <property type="evidence" value="ECO:0007669"/>
    <property type="project" value="InterPro"/>
</dbReference>
<dbReference type="InterPro" id="IPR001338">
    <property type="entry name" value="Class_I_Hydrophobin"/>
</dbReference>
<keyword evidence="6" id="KW-0732">Signal</keyword>
<dbReference type="GO" id="GO:0009277">
    <property type="term" value="C:fungal-type cell wall"/>
    <property type="evidence" value="ECO:0007669"/>
    <property type="project" value="InterPro"/>
</dbReference>
<dbReference type="CDD" id="cd23507">
    <property type="entry name" value="hydrophobin_I"/>
    <property type="match status" value="1"/>
</dbReference>
<evidence type="ECO:0000256" key="4">
    <source>
        <dbReference type="ARBA" id="ARBA00022525"/>
    </source>
</evidence>
<proteinExistence type="inferred from homology"/>
<evidence type="ECO:0000313" key="7">
    <source>
        <dbReference type="EMBL" id="KAJ8463751.1"/>
    </source>
</evidence>
<feature type="chain" id="PRO_5041772622" description="Hydrophobin" evidence="6">
    <location>
        <begin position="19"/>
        <end position="112"/>
    </location>
</feature>
<accession>A0AAD7X746</accession>
<comment type="subcellular location">
    <subcellularLocation>
        <location evidence="1 6">Secreted</location>
        <location evidence="1 6">Cell wall</location>
    </subcellularLocation>
</comment>
<gene>
    <name evidence="7" type="ORF">ONZ51_g10053</name>
</gene>
<comment type="caution">
    <text evidence="7">The sequence shown here is derived from an EMBL/GenBank/DDBJ whole genome shotgun (WGS) entry which is preliminary data.</text>
</comment>
<organism evidence="7 8">
    <name type="scientific">Trametes cubensis</name>
    <dbReference type="NCBI Taxonomy" id="1111947"/>
    <lineage>
        <taxon>Eukaryota</taxon>
        <taxon>Fungi</taxon>
        <taxon>Dikarya</taxon>
        <taxon>Basidiomycota</taxon>
        <taxon>Agaricomycotina</taxon>
        <taxon>Agaricomycetes</taxon>
        <taxon>Polyporales</taxon>
        <taxon>Polyporaceae</taxon>
        <taxon>Trametes</taxon>
    </lineage>
</organism>
<evidence type="ECO:0000256" key="5">
    <source>
        <dbReference type="ARBA" id="ARBA00023157"/>
    </source>
</evidence>
<keyword evidence="8" id="KW-1185">Reference proteome</keyword>
<keyword evidence="3 6" id="KW-0134">Cell wall</keyword>
<name>A0AAD7X746_9APHY</name>
<evidence type="ECO:0000256" key="6">
    <source>
        <dbReference type="RuleBase" id="RU365009"/>
    </source>
</evidence>
<comment type="similarity">
    <text evidence="2 6">Belongs to the fungal hydrophobin family.</text>
</comment>
<dbReference type="Pfam" id="PF01185">
    <property type="entry name" value="Hydrophobin"/>
    <property type="match status" value="1"/>
</dbReference>
<keyword evidence="5 6" id="KW-1015">Disulfide bond</keyword>
<keyword evidence="4 6" id="KW-0964">Secreted</keyword>
<dbReference type="Proteomes" id="UP001215151">
    <property type="component" value="Unassembled WGS sequence"/>
</dbReference>
<dbReference type="AlphaFoldDB" id="A0AAD7X746"/>
<evidence type="ECO:0000313" key="8">
    <source>
        <dbReference type="Proteomes" id="UP001215151"/>
    </source>
</evidence>
<protein>
    <recommendedName>
        <fullName evidence="6">Hydrophobin</fullName>
    </recommendedName>
</protein>
<evidence type="ECO:0000256" key="3">
    <source>
        <dbReference type="ARBA" id="ARBA00022512"/>
    </source>
</evidence>
<reference evidence="7" key="1">
    <citation type="submission" date="2022-11" db="EMBL/GenBank/DDBJ databases">
        <title>Genome Sequence of Cubamyces cubensis.</title>
        <authorList>
            <person name="Buettner E."/>
        </authorList>
    </citation>
    <scope>NUCLEOTIDE SEQUENCE</scope>
    <source>
        <strain evidence="7">MPL-01</strain>
    </source>
</reference>
<dbReference type="SMART" id="SM00075">
    <property type="entry name" value="HYDRO"/>
    <property type="match status" value="1"/>
</dbReference>
<sequence length="112" mass="11420">MSFRRLVAFTALALPLLAVTMPLSLEADLICSTGTIQCCNSVIESNSNSAKTLLGLLGVVVPGNLTGLIGIYCSPISILAASSANPCDANTLCCTDNNIGGLLSTGCVRVES</sequence>
<evidence type="ECO:0000256" key="1">
    <source>
        <dbReference type="ARBA" id="ARBA00004191"/>
    </source>
</evidence>